<keyword evidence="1" id="KW-0812">Transmembrane</keyword>
<feature type="transmembrane region" description="Helical" evidence="1">
    <location>
        <begin position="17"/>
        <end position="38"/>
    </location>
</feature>
<accession>A0A2T5GPF5</accession>
<sequence length="79" mass="8513">MGLIASFRSLSGTTIEILHIVAGLVAAVAMTWAAAWSYPLGQDVIWTCGAAAMVATLAMGIRPLRRARRLDQQTRRTEA</sequence>
<keyword evidence="3" id="KW-1185">Reference proteome</keyword>
<dbReference type="AlphaFoldDB" id="A0A2T5GPF5"/>
<dbReference type="Proteomes" id="UP000244189">
    <property type="component" value="Unassembled WGS sequence"/>
</dbReference>
<gene>
    <name evidence="2" type="ORF">C8J26_1451</name>
</gene>
<keyword evidence="1" id="KW-1133">Transmembrane helix</keyword>
<dbReference type="EMBL" id="QAOG01000002">
    <property type="protein sequence ID" value="PTQ61128.1"/>
    <property type="molecule type" value="Genomic_DNA"/>
</dbReference>
<feature type="transmembrane region" description="Helical" evidence="1">
    <location>
        <begin position="44"/>
        <end position="61"/>
    </location>
</feature>
<evidence type="ECO:0000256" key="1">
    <source>
        <dbReference type="SAM" id="Phobius"/>
    </source>
</evidence>
<organism evidence="2 3">
    <name type="scientific">Sphingomonas aurantiaca</name>
    <dbReference type="NCBI Taxonomy" id="185949"/>
    <lineage>
        <taxon>Bacteria</taxon>
        <taxon>Pseudomonadati</taxon>
        <taxon>Pseudomonadota</taxon>
        <taxon>Alphaproteobacteria</taxon>
        <taxon>Sphingomonadales</taxon>
        <taxon>Sphingomonadaceae</taxon>
        <taxon>Sphingomonas</taxon>
    </lineage>
</organism>
<comment type="caution">
    <text evidence="2">The sequence shown here is derived from an EMBL/GenBank/DDBJ whole genome shotgun (WGS) entry which is preliminary data.</text>
</comment>
<keyword evidence="1" id="KW-0472">Membrane</keyword>
<evidence type="ECO:0000313" key="3">
    <source>
        <dbReference type="Proteomes" id="UP000244189"/>
    </source>
</evidence>
<proteinExistence type="predicted"/>
<evidence type="ECO:0000313" key="2">
    <source>
        <dbReference type="EMBL" id="PTQ61128.1"/>
    </source>
</evidence>
<protein>
    <submittedName>
        <fullName evidence="2">Uncharacterized protein</fullName>
    </submittedName>
</protein>
<reference evidence="2 3" key="1">
    <citation type="submission" date="2018-04" db="EMBL/GenBank/DDBJ databases">
        <title>Genomic Encyclopedia of Type Strains, Phase III (KMG-III): the genomes of soil and plant-associated and newly described type strains.</title>
        <authorList>
            <person name="Whitman W."/>
        </authorList>
    </citation>
    <scope>NUCLEOTIDE SEQUENCE [LARGE SCALE GENOMIC DNA]</scope>
    <source>
        <strain evidence="2 3">MA101b</strain>
    </source>
</reference>
<dbReference type="RefSeq" id="WP_107957306.1">
    <property type="nucleotide sequence ID" value="NZ_JASPFP010000001.1"/>
</dbReference>
<name>A0A2T5GPF5_9SPHN</name>